<dbReference type="Proteomes" id="UP000187735">
    <property type="component" value="Chromosome"/>
</dbReference>
<reference evidence="1 2" key="1">
    <citation type="journal article" date="2016" name="Front. Microbiol.">
        <title>Fuerstia marisgermanicae gen. nov., sp. nov., an Unusual Member of the Phylum Planctomycetes from the German Wadden Sea.</title>
        <authorList>
            <person name="Kohn T."/>
            <person name="Heuer A."/>
            <person name="Jogler M."/>
            <person name="Vollmers J."/>
            <person name="Boedeker C."/>
            <person name="Bunk B."/>
            <person name="Rast P."/>
            <person name="Borchert D."/>
            <person name="Glockner I."/>
            <person name="Freese H.M."/>
            <person name="Klenk H.P."/>
            <person name="Overmann J."/>
            <person name="Kaster A.K."/>
            <person name="Rohde M."/>
            <person name="Wiegand S."/>
            <person name="Jogler C."/>
        </authorList>
    </citation>
    <scope>NUCLEOTIDE SEQUENCE [LARGE SCALE GENOMIC DNA]</scope>
    <source>
        <strain evidence="1 2">NH11</strain>
    </source>
</reference>
<dbReference type="KEGG" id="fmr:Fuma_01844"/>
<protein>
    <submittedName>
        <fullName evidence="1">Uncharacterized protein</fullName>
    </submittedName>
</protein>
<evidence type="ECO:0000313" key="1">
    <source>
        <dbReference type="EMBL" id="APZ92234.1"/>
    </source>
</evidence>
<dbReference type="AlphaFoldDB" id="A0A1P8WDW4"/>
<gene>
    <name evidence="1" type="ORF">Fuma_01844</name>
</gene>
<keyword evidence="2" id="KW-1185">Reference proteome</keyword>
<dbReference type="STRING" id="1891926.Fuma_01844"/>
<evidence type="ECO:0000313" key="2">
    <source>
        <dbReference type="Proteomes" id="UP000187735"/>
    </source>
</evidence>
<sequence>MVPFGLLRFLGAFRSRGSMWFLAHPQLWRCVNRRVALIRGQRLGILKKFATFGCAHFPQGATRSLRRNLRRMVVRCSQWLSAEAYYPDVEKIRCGENPVLGACLHFDRTVGTDNGLIAVNHVAG</sequence>
<accession>A0A1P8WDW4</accession>
<dbReference type="EMBL" id="CP017641">
    <property type="protein sequence ID" value="APZ92234.1"/>
    <property type="molecule type" value="Genomic_DNA"/>
</dbReference>
<organism evidence="1 2">
    <name type="scientific">Fuerstiella marisgermanici</name>
    <dbReference type="NCBI Taxonomy" id="1891926"/>
    <lineage>
        <taxon>Bacteria</taxon>
        <taxon>Pseudomonadati</taxon>
        <taxon>Planctomycetota</taxon>
        <taxon>Planctomycetia</taxon>
        <taxon>Planctomycetales</taxon>
        <taxon>Planctomycetaceae</taxon>
        <taxon>Fuerstiella</taxon>
    </lineage>
</organism>
<name>A0A1P8WDW4_9PLAN</name>
<proteinExistence type="predicted"/>